<gene>
    <name evidence="3" type="ORF">DSPE1174_LOCUS405</name>
</gene>
<dbReference type="AlphaFoldDB" id="A0A7S2AJ70"/>
<reference evidence="3" key="1">
    <citation type="submission" date="2021-01" db="EMBL/GenBank/DDBJ databases">
        <authorList>
            <person name="Corre E."/>
            <person name="Pelletier E."/>
            <person name="Niang G."/>
            <person name="Scheremetjew M."/>
            <person name="Finn R."/>
            <person name="Kale V."/>
            <person name="Holt S."/>
            <person name="Cochrane G."/>
            <person name="Meng A."/>
            <person name="Brown T."/>
            <person name="Cohen L."/>
        </authorList>
    </citation>
    <scope>NUCLEOTIDE SEQUENCE</scope>
    <source>
        <strain evidence="3">CCMP1381</strain>
    </source>
</reference>
<keyword evidence="2" id="KW-1133">Transmembrane helix</keyword>
<name>A0A7S2AJ70_9STRA</name>
<evidence type="ECO:0000313" key="3">
    <source>
        <dbReference type="EMBL" id="CAD9369249.1"/>
    </source>
</evidence>
<dbReference type="EMBL" id="HBGS01000744">
    <property type="protein sequence ID" value="CAD9369249.1"/>
    <property type="molecule type" value="Transcribed_RNA"/>
</dbReference>
<accession>A0A7S2AJ70</accession>
<sequence>MPLIGAISDANGLRAGLQVTWVAILVSGCCWAWGALYLPPLLVAKSKDDHEEESRGGHEEKYEGVTFLSLLCGSSQTVERRTRNYEQANPLVPDSGDTDDQEAVVSHQDCSGSNPPGNKKPVIDGNFAVPSGNSNIIEGIELA</sequence>
<protein>
    <submittedName>
        <fullName evidence="3">Uncharacterized protein</fullName>
    </submittedName>
</protein>
<feature type="region of interest" description="Disordered" evidence="1">
    <location>
        <begin position="81"/>
        <end position="126"/>
    </location>
</feature>
<evidence type="ECO:0000256" key="2">
    <source>
        <dbReference type="SAM" id="Phobius"/>
    </source>
</evidence>
<evidence type="ECO:0000256" key="1">
    <source>
        <dbReference type="SAM" id="MobiDB-lite"/>
    </source>
</evidence>
<keyword evidence="2" id="KW-0472">Membrane</keyword>
<feature type="transmembrane region" description="Helical" evidence="2">
    <location>
        <begin position="20"/>
        <end position="38"/>
    </location>
</feature>
<organism evidence="3">
    <name type="scientific">Octactis speculum</name>
    <dbReference type="NCBI Taxonomy" id="3111310"/>
    <lineage>
        <taxon>Eukaryota</taxon>
        <taxon>Sar</taxon>
        <taxon>Stramenopiles</taxon>
        <taxon>Ochrophyta</taxon>
        <taxon>Dictyochophyceae</taxon>
        <taxon>Dictyochales</taxon>
        <taxon>Dictyochaceae</taxon>
        <taxon>Octactis</taxon>
    </lineage>
</organism>
<proteinExistence type="predicted"/>
<keyword evidence="2" id="KW-0812">Transmembrane</keyword>